<organism evidence="1 2">
    <name type="scientific">Rhizoclosmatium globosum</name>
    <dbReference type="NCBI Taxonomy" id="329046"/>
    <lineage>
        <taxon>Eukaryota</taxon>
        <taxon>Fungi</taxon>
        <taxon>Fungi incertae sedis</taxon>
        <taxon>Chytridiomycota</taxon>
        <taxon>Chytridiomycota incertae sedis</taxon>
        <taxon>Chytridiomycetes</taxon>
        <taxon>Chytridiales</taxon>
        <taxon>Chytriomycetaceae</taxon>
        <taxon>Rhizoclosmatium</taxon>
    </lineage>
</organism>
<keyword evidence="2" id="KW-1185">Reference proteome</keyword>
<name>A0A1Y2CCW2_9FUNG</name>
<comment type="caution">
    <text evidence="1">The sequence shown here is derived from an EMBL/GenBank/DDBJ whole genome shotgun (WGS) entry which is preliminary data.</text>
</comment>
<dbReference type="SUPFAM" id="SSF53474">
    <property type="entry name" value="alpha/beta-Hydrolases"/>
    <property type="match status" value="1"/>
</dbReference>
<gene>
    <name evidence="1" type="ORF">BCR33DRAFT_211465</name>
</gene>
<accession>A0A1Y2CCW2</accession>
<evidence type="ECO:0000313" key="1">
    <source>
        <dbReference type="EMBL" id="ORY44873.1"/>
    </source>
</evidence>
<dbReference type="Proteomes" id="UP000193642">
    <property type="component" value="Unassembled WGS sequence"/>
</dbReference>
<dbReference type="Gene3D" id="3.40.50.1820">
    <property type="entry name" value="alpha/beta hydrolase"/>
    <property type="match status" value="1"/>
</dbReference>
<sequence length="353" mass="36156">MATKSKTLLVFVPGFYGSPASFATFPSDIALTLRLAAGGGLPTEIETRMFPAFDCKDSSSKAVDNLIQWLGENAGTDKYTNVVLLGHSMGGLLSVDAHRQLRPQISNVVAIFAFDSPFFGLHTHAVTDAPTSLHSAVMSQIPDVETRTAALESITAVSKSAYSSAASSSYSLMTRLHASALDASSSLLSSLPDTATLQKAATSTSSHIINTSQQAYTSAAKVLPLDQAATLASNATQAVVGTSYSTAKSMAERTGIPFVEPEDALKMSQQLASTAYDGAVSGAKTVYDTSATVYSTASKAAEKIPTGAAVVAAGTVAATAGAAGLVAAEALATVGVVGSAQQLLQLELLVAQH</sequence>
<evidence type="ECO:0000313" key="2">
    <source>
        <dbReference type="Proteomes" id="UP000193642"/>
    </source>
</evidence>
<dbReference type="AlphaFoldDB" id="A0A1Y2CCW2"/>
<proteinExistence type="predicted"/>
<reference evidence="1 2" key="1">
    <citation type="submission" date="2016-07" db="EMBL/GenBank/DDBJ databases">
        <title>Pervasive Adenine N6-methylation of Active Genes in Fungi.</title>
        <authorList>
            <consortium name="DOE Joint Genome Institute"/>
            <person name="Mondo S.J."/>
            <person name="Dannebaum R.O."/>
            <person name="Kuo R.C."/>
            <person name="Labutti K."/>
            <person name="Haridas S."/>
            <person name="Kuo A."/>
            <person name="Salamov A."/>
            <person name="Ahrendt S.R."/>
            <person name="Lipzen A."/>
            <person name="Sullivan W."/>
            <person name="Andreopoulos W.B."/>
            <person name="Clum A."/>
            <person name="Lindquist E."/>
            <person name="Daum C."/>
            <person name="Ramamoorthy G.K."/>
            <person name="Gryganskyi A."/>
            <person name="Culley D."/>
            <person name="Magnuson J.K."/>
            <person name="James T.Y."/>
            <person name="O'Malley M.A."/>
            <person name="Stajich J.E."/>
            <person name="Spatafora J.W."/>
            <person name="Visel A."/>
            <person name="Grigoriev I.V."/>
        </authorList>
    </citation>
    <scope>NUCLEOTIDE SEQUENCE [LARGE SCALE GENOMIC DNA]</scope>
    <source>
        <strain evidence="1 2">JEL800</strain>
    </source>
</reference>
<dbReference type="OrthoDB" id="442243at2759"/>
<dbReference type="PANTHER" id="PTHR47842">
    <property type="entry name" value="EXPRESSED PROTEIN"/>
    <property type="match status" value="1"/>
</dbReference>
<dbReference type="PANTHER" id="PTHR47842:SF1">
    <property type="entry name" value="DUF676 DOMAIN-CONTAINING PROTEIN"/>
    <property type="match status" value="1"/>
</dbReference>
<dbReference type="InterPro" id="IPR029058">
    <property type="entry name" value="AB_hydrolase_fold"/>
</dbReference>
<dbReference type="STRING" id="329046.A0A1Y2CCW2"/>
<protein>
    <recommendedName>
        <fullName evidence="3">GPI inositol-deacylase</fullName>
    </recommendedName>
</protein>
<dbReference type="EMBL" id="MCGO01000021">
    <property type="protein sequence ID" value="ORY44873.1"/>
    <property type="molecule type" value="Genomic_DNA"/>
</dbReference>
<evidence type="ECO:0008006" key="3">
    <source>
        <dbReference type="Google" id="ProtNLM"/>
    </source>
</evidence>